<organism evidence="11 12">
    <name type="scientific">Hibiscus syriacus</name>
    <name type="common">Rose of Sharon</name>
    <dbReference type="NCBI Taxonomy" id="106335"/>
    <lineage>
        <taxon>Eukaryota</taxon>
        <taxon>Viridiplantae</taxon>
        <taxon>Streptophyta</taxon>
        <taxon>Embryophyta</taxon>
        <taxon>Tracheophyta</taxon>
        <taxon>Spermatophyta</taxon>
        <taxon>Magnoliopsida</taxon>
        <taxon>eudicotyledons</taxon>
        <taxon>Gunneridae</taxon>
        <taxon>Pentapetalae</taxon>
        <taxon>rosids</taxon>
        <taxon>malvids</taxon>
        <taxon>Malvales</taxon>
        <taxon>Malvaceae</taxon>
        <taxon>Malvoideae</taxon>
        <taxon>Hibiscus</taxon>
    </lineage>
</organism>
<feature type="compositionally biased region" description="Basic and acidic residues" evidence="8">
    <location>
        <begin position="830"/>
        <end position="840"/>
    </location>
</feature>
<feature type="region of interest" description="Disordered" evidence="8">
    <location>
        <begin position="762"/>
        <end position="873"/>
    </location>
</feature>
<dbReference type="PANTHER" id="PTHR43243">
    <property type="entry name" value="INNER MEMBRANE TRANSPORTER YGJI-RELATED"/>
    <property type="match status" value="1"/>
</dbReference>
<keyword evidence="4 9" id="KW-0812">Transmembrane</keyword>
<evidence type="ECO:0000256" key="4">
    <source>
        <dbReference type="ARBA" id="ARBA00022692"/>
    </source>
</evidence>
<dbReference type="GO" id="GO:0003723">
    <property type="term" value="F:RNA binding"/>
    <property type="evidence" value="ECO:0007669"/>
    <property type="project" value="InterPro"/>
</dbReference>
<evidence type="ECO:0000256" key="3">
    <source>
        <dbReference type="ARBA" id="ARBA00022448"/>
    </source>
</evidence>
<feature type="transmembrane region" description="Helical" evidence="9">
    <location>
        <begin position="549"/>
        <end position="569"/>
    </location>
</feature>
<feature type="transmembrane region" description="Helical" evidence="9">
    <location>
        <begin position="307"/>
        <end position="331"/>
    </location>
</feature>
<dbReference type="CDD" id="cd21134">
    <property type="entry name" value="YTH"/>
    <property type="match status" value="1"/>
</dbReference>
<feature type="transmembrane region" description="Helical" evidence="9">
    <location>
        <begin position="268"/>
        <end position="286"/>
    </location>
</feature>
<proteinExistence type="inferred from homology"/>
<keyword evidence="3" id="KW-0813">Transport</keyword>
<comment type="caution">
    <text evidence="11">The sequence shown here is derived from an EMBL/GenBank/DDBJ whole genome shotgun (WGS) entry which is preliminary data.</text>
</comment>
<evidence type="ECO:0000256" key="2">
    <source>
        <dbReference type="ARBA" id="ARBA00008572"/>
    </source>
</evidence>
<reference evidence="11" key="1">
    <citation type="submission" date="2019-09" db="EMBL/GenBank/DDBJ databases">
        <title>Draft genome information of white flower Hibiscus syriacus.</title>
        <authorList>
            <person name="Kim Y.-M."/>
        </authorList>
    </citation>
    <scope>NUCLEOTIDE SEQUENCE [LARGE SCALE GENOMIC DNA]</scope>
    <source>
        <strain evidence="11">YM2019G1</strain>
    </source>
</reference>
<dbReference type="Gene3D" id="1.20.1740.10">
    <property type="entry name" value="Amino acid/polyamine transporter I"/>
    <property type="match status" value="1"/>
</dbReference>
<dbReference type="Pfam" id="PF13906">
    <property type="entry name" value="AA_permease_C"/>
    <property type="match status" value="1"/>
</dbReference>
<evidence type="ECO:0000259" key="10">
    <source>
        <dbReference type="PROSITE" id="PS50882"/>
    </source>
</evidence>
<feature type="domain" description="YTH" evidence="10">
    <location>
        <begin position="654"/>
        <end position="802"/>
    </location>
</feature>
<evidence type="ECO:0000256" key="5">
    <source>
        <dbReference type="ARBA" id="ARBA00022970"/>
    </source>
</evidence>
<sequence length="873" mass="95555">MAIESTDVDGNGSGSKKRGCGCTKQDFLPEQSFQSCKSYLNALFNTRSRLKDRLLARSTDHIELHEIRDRSRHEMKKTLNWWDMIWFGIGAVLGSGIFVLTGEAARNLAGPAVVVSYLISGITALLSVLCYTEFSVELPVAGGSFTYLRVDLGDFVAYIAAGNILFEYVVPGASVAWSWTSYLATLFNQDPDSFRFHVSSIAEGYNDLDPIAVAISLIICIAACLSTEMSSKFNSTTTSVHLIVLLFILIAGLTKADPKHFSPFAPKGIHGILKASSVLFFAYVGFDGVATLGEEVKNPGRDIPIGLIGSMSIIIIVYCLLSATLIFMQPYNQIDVDAPFTLAFQSVGMKWANYIVAIGALKGMTTVLLANLLGQARYFTHIGRTHMAPPFLAAINEKTGTPIIATIVMTIFNFIVGFFTSLDVLANLLSLATLFIFSLVALALLNRCYYAGGETTCSDRNKLIGFLVLIVGSSIATAVYWAVGKNGWIGFTVTILIWFLATLGLKLVVKEAKKPKLWGVPLIPWIPSASIAINVFIMASIDGASYMRFGTWTLLLLVYYVFIALHASYDAAKETADTTSMATATNIEIPQGQNNVNQGAAGKPSATESANVQQQQEQFQFPQQQVSQTQIQNVPNGQSNQANRSAMPLPHGTSRYFIVESCNRENLELSVQQGVWATQRSNEGCAKMTSKIGGFVGGGNWKYAHGTAHYGRNFSVKWLKISRDCQELEPSVGEQLASLLYLEPGSELMAISLEAESKCDQEKAKGVNSDIGGDNPDIVPFEENEEEEEEESEEEEKQRTPTNDRYSAVSEQSRGQDITGPRGELDDETQYQHEVQKADSHVAGYSFRNVDSESEGEAPRRSRHGKGRRNEEA</sequence>
<comment type="subcellular location">
    <subcellularLocation>
        <location evidence="1">Membrane</location>
        <topology evidence="1">Multi-pass membrane protein</topology>
    </subcellularLocation>
</comment>
<feature type="transmembrane region" description="Helical" evidence="9">
    <location>
        <begin position="403"/>
        <end position="422"/>
    </location>
</feature>
<feature type="transmembrane region" description="Helical" evidence="9">
    <location>
        <begin position="210"/>
        <end position="227"/>
    </location>
</feature>
<feature type="compositionally biased region" description="Polar residues" evidence="8">
    <location>
        <begin position="633"/>
        <end position="644"/>
    </location>
</feature>
<name>A0A6A3C6B5_HIBSY</name>
<keyword evidence="6 9" id="KW-1133">Transmembrane helix</keyword>
<keyword evidence="7 9" id="KW-0472">Membrane</keyword>
<feature type="transmembrane region" description="Helical" evidence="9">
    <location>
        <begin position="463"/>
        <end position="482"/>
    </location>
</feature>
<feature type="transmembrane region" description="Helical" evidence="9">
    <location>
        <begin position="79"/>
        <end position="100"/>
    </location>
</feature>
<evidence type="ECO:0000256" key="1">
    <source>
        <dbReference type="ARBA" id="ARBA00004141"/>
    </source>
</evidence>
<feature type="compositionally biased region" description="Polar residues" evidence="8">
    <location>
        <begin position="800"/>
        <end position="816"/>
    </location>
</feature>
<dbReference type="GO" id="GO:0015189">
    <property type="term" value="F:L-lysine transmembrane transporter activity"/>
    <property type="evidence" value="ECO:0007669"/>
    <property type="project" value="TreeGrafter"/>
</dbReference>
<feature type="transmembrane region" description="Helical" evidence="9">
    <location>
        <begin position="428"/>
        <end position="451"/>
    </location>
</feature>
<feature type="transmembrane region" description="Helical" evidence="9">
    <location>
        <begin position="155"/>
        <end position="179"/>
    </location>
</feature>
<gene>
    <name evidence="11" type="ORF">F3Y22_tig00009942pilonHSYRG00294</name>
</gene>
<protein>
    <submittedName>
        <fullName evidence="11">Cationic amino acid transporter 1</fullName>
    </submittedName>
</protein>
<dbReference type="PANTHER" id="PTHR43243:SF30">
    <property type="entry name" value="CATIONIC AMINO ACID TRANSPORTER 1-LIKE"/>
    <property type="match status" value="1"/>
</dbReference>
<evidence type="ECO:0000256" key="8">
    <source>
        <dbReference type="SAM" id="MobiDB-lite"/>
    </source>
</evidence>
<feature type="transmembrane region" description="Helical" evidence="9">
    <location>
        <begin position="488"/>
        <end position="505"/>
    </location>
</feature>
<dbReference type="InterPro" id="IPR029485">
    <property type="entry name" value="CAT_C"/>
</dbReference>
<dbReference type="GO" id="GO:0005313">
    <property type="term" value="F:L-glutamate transmembrane transporter activity"/>
    <property type="evidence" value="ECO:0007669"/>
    <property type="project" value="TreeGrafter"/>
</dbReference>
<evidence type="ECO:0000313" key="11">
    <source>
        <dbReference type="EMBL" id="KAE8724795.1"/>
    </source>
</evidence>
<feature type="transmembrane region" description="Helical" evidence="9">
    <location>
        <begin position="517"/>
        <end position="537"/>
    </location>
</feature>
<dbReference type="Pfam" id="PF13520">
    <property type="entry name" value="AA_permease_2"/>
    <property type="match status" value="1"/>
</dbReference>
<evidence type="ECO:0000256" key="6">
    <source>
        <dbReference type="ARBA" id="ARBA00022989"/>
    </source>
</evidence>
<feature type="transmembrane region" description="Helical" evidence="9">
    <location>
        <begin position="239"/>
        <end position="256"/>
    </location>
</feature>
<feature type="compositionally biased region" description="Low complexity" evidence="8">
    <location>
        <begin position="613"/>
        <end position="632"/>
    </location>
</feature>
<keyword evidence="5" id="KW-0029">Amino-acid transport</keyword>
<feature type="region of interest" description="Disordered" evidence="8">
    <location>
        <begin position="592"/>
        <end position="647"/>
    </location>
</feature>
<keyword evidence="12" id="KW-1185">Reference proteome</keyword>
<evidence type="ECO:0000256" key="7">
    <source>
        <dbReference type="ARBA" id="ARBA00023136"/>
    </source>
</evidence>
<dbReference type="FunFam" id="1.20.1740.10:FF:000035">
    <property type="entry name" value="Cationic amino acid transporter 5"/>
    <property type="match status" value="1"/>
</dbReference>
<dbReference type="GO" id="GO:0005886">
    <property type="term" value="C:plasma membrane"/>
    <property type="evidence" value="ECO:0007669"/>
    <property type="project" value="TreeGrafter"/>
</dbReference>
<dbReference type="Proteomes" id="UP000436088">
    <property type="component" value="Unassembled WGS sequence"/>
</dbReference>
<evidence type="ECO:0000313" key="12">
    <source>
        <dbReference type="Proteomes" id="UP000436088"/>
    </source>
</evidence>
<dbReference type="AlphaFoldDB" id="A0A6A3C6B5"/>
<dbReference type="Pfam" id="PF04146">
    <property type="entry name" value="YTH"/>
    <property type="match status" value="1"/>
</dbReference>
<accession>A0A6A3C6B5</accession>
<dbReference type="Gene3D" id="3.10.590.10">
    <property type="entry name" value="ph1033 like domains"/>
    <property type="match status" value="1"/>
</dbReference>
<dbReference type="EMBL" id="VEPZ02000454">
    <property type="protein sequence ID" value="KAE8724795.1"/>
    <property type="molecule type" value="Genomic_DNA"/>
</dbReference>
<dbReference type="PROSITE" id="PS50882">
    <property type="entry name" value="YTH"/>
    <property type="match status" value="1"/>
</dbReference>
<evidence type="ECO:0000256" key="9">
    <source>
        <dbReference type="SAM" id="Phobius"/>
    </source>
</evidence>
<feature type="transmembrane region" description="Helical" evidence="9">
    <location>
        <begin position="112"/>
        <end position="134"/>
    </location>
</feature>
<feature type="compositionally biased region" description="Acidic residues" evidence="8">
    <location>
        <begin position="780"/>
        <end position="795"/>
    </location>
</feature>
<dbReference type="InterPro" id="IPR007275">
    <property type="entry name" value="YTH_domain"/>
</dbReference>
<feature type="transmembrane region" description="Helical" evidence="9">
    <location>
        <begin position="351"/>
        <end position="374"/>
    </location>
</feature>
<comment type="similarity">
    <text evidence="2">Belongs to the amino acid-polyamine-organocation (APC) superfamily. Cationic amino acid transporter (CAT) (TC 2.A.3.3) family.</text>
</comment>
<dbReference type="InterPro" id="IPR002293">
    <property type="entry name" value="AA/rel_permease1"/>
</dbReference>